<evidence type="ECO:0000313" key="1">
    <source>
        <dbReference type="EMBL" id="SCY51021.1"/>
    </source>
</evidence>
<sequence>MKKEKRRKVKSEVTIQLKQASGGTAGGKFLKRLTNRF</sequence>
<protein>
    <submittedName>
        <fullName evidence="1">Uncharacterized protein</fullName>
    </submittedName>
</protein>
<name>A0A1G5GI21_9BACT</name>
<keyword evidence="2" id="KW-1185">Reference proteome</keyword>
<evidence type="ECO:0000313" key="2">
    <source>
        <dbReference type="Proteomes" id="UP000198870"/>
    </source>
</evidence>
<dbReference type="Proteomes" id="UP000198870">
    <property type="component" value="Unassembled WGS sequence"/>
</dbReference>
<reference evidence="1 2" key="1">
    <citation type="submission" date="2016-10" db="EMBL/GenBank/DDBJ databases">
        <authorList>
            <person name="de Groot N.N."/>
        </authorList>
    </citation>
    <scope>NUCLEOTIDE SEQUENCE [LARGE SCALE GENOMIC DNA]</scope>
    <source>
        <strain evidence="1 2">AA1</strain>
    </source>
</reference>
<organism evidence="1 2">
    <name type="scientific">Desulfoluna spongiiphila</name>
    <dbReference type="NCBI Taxonomy" id="419481"/>
    <lineage>
        <taxon>Bacteria</taxon>
        <taxon>Pseudomonadati</taxon>
        <taxon>Thermodesulfobacteriota</taxon>
        <taxon>Desulfobacteria</taxon>
        <taxon>Desulfobacterales</taxon>
        <taxon>Desulfolunaceae</taxon>
        <taxon>Desulfoluna</taxon>
    </lineage>
</organism>
<gene>
    <name evidence="1" type="ORF">SAMN05216233_110173</name>
</gene>
<dbReference type="EMBL" id="FMUX01000010">
    <property type="protein sequence ID" value="SCY51021.1"/>
    <property type="molecule type" value="Genomic_DNA"/>
</dbReference>
<dbReference type="AlphaFoldDB" id="A0A1G5GI21"/>
<accession>A0A1G5GI21</accession>
<proteinExistence type="predicted"/>